<dbReference type="InterPro" id="IPR039425">
    <property type="entry name" value="RNA_pol_sigma-70-like"/>
</dbReference>
<name>A0A518G0Q0_9BACT</name>
<dbReference type="KEGG" id="ahel:Q31a_04650"/>
<accession>A0A518G0Q0</accession>
<evidence type="ECO:0000256" key="4">
    <source>
        <dbReference type="ARBA" id="ARBA00023125"/>
    </source>
</evidence>
<dbReference type="InterPro" id="IPR013325">
    <property type="entry name" value="RNA_pol_sigma_r2"/>
</dbReference>
<dbReference type="AlphaFoldDB" id="A0A518G0Q0"/>
<dbReference type="GO" id="GO:0016987">
    <property type="term" value="F:sigma factor activity"/>
    <property type="evidence" value="ECO:0007669"/>
    <property type="project" value="UniProtKB-KW"/>
</dbReference>
<evidence type="ECO:0000256" key="6">
    <source>
        <dbReference type="SAM" id="MobiDB-lite"/>
    </source>
</evidence>
<evidence type="ECO:0000256" key="3">
    <source>
        <dbReference type="ARBA" id="ARBA00023082"/>
    </source>
</evidence>
<keyword evidence="5" id="KW-0804">Transcription</keyword>
<dbReference type="SUPFAM" id="SSF88946">
    <property type="entry name" value="Sigma2 domain of RNA polymerase sigma factors"/>
    <property type="match status" value="1"/>
</dbReference>
<dbReference type="PANTHER" id="PTHR43133:SF8">
    <property type="entry name" value="RNA POLYMERASE SIGMA FACTOR HI_1459-RELATED"/>
    <property type="match status" value="1"/>
</dbReference>
<feature type="domain" description="RNA polymerase sigma-70 region 2" evidence="7">
    <location>
        <begin position="30"/>
        <end position="95"/>
    </location>
</feature>
<dbReference type="GO" id="GO:0003677">
    <property type="term" value="F:DNA binding"/>
    <property type="evidence" value="ECO:0007669"/>
    <property type="project" value="UniProtKB-KW"/>
</dbReference>
<keyword evidence="4" id="KW-0238">DNA-binding</keyword>
<dbReference type="SUPFAM" id="SSF88659">
    <property type="entry name" value="Sigma3 and sigma4 domains of RNA polymerase sigma factors"/>
    <property type="match status" value="1"/>
</dbReference>
<dbReference type="GO" id="GO:0006352">
    <property type="term" value="P:DNA-templated transcription initiation"/>
    <property type="evidence" value="ECO:0007669"/>
    <property type="project" value="InterPro"/>
</dbReference>
<evidence type="ECO:0000256" key="2">
    <source>
        <dbReference type="ARBA" id="ARBA00023015"/>
    </source>
</evidence>
<dbReference type="EMBL" id="CP036298">
    <property type="protein sequence ID" value="QDV22182.1"/>
    <property type="molecule type" value="Genomic_DNA"/>
</dbReference>
<sequence>MVLPDTRVTLLQRLHDGRDSSAWTEFCAIYERAIYSIARRHGLQDADAREVSQEVLLTLSRRIHRFDPQLDGRFRAWLSVIAHNATIDLLRKNRKHQAKNGVSPSKLEASNRAEAGEGDAQPPDLSPRQGPAPLNRNEQSRIFDQEARREQFLWAAEQTRRGISETTWLAFWQTTIEEQSCEQVASQLGITVGAVYVARCRTLAKIKQLVEPFRESGE</sequence>
<dbReference type="PANTHER" id="PTHR43133">
    <property type="entry name" value="RNA POLYMERASE ECF-TYPE SIGMA FACTO"/>
    <property type="match status" value="1"/>
</dbReference>
<keyword evidence="9" id="KW-1185">Reference proteome</keyword>
<dbReference type="InterPro" id="IPR014284">
    <property type="entry name" value="RNA_pol_sigma-70_dom"/>
</dbReference>
<evidence type="ECO:0000313" key="8">
    <source>
        <dbReference type="EMBL" id="QDV22182.1"/>
    </source>
</evidence>
<gene>
    <name evidence="8" type="primary">rpoE_2</name>
    <name evidence="8" type="ORF">Q31a_04650</name>
</gene>
<dbReference type="InterPro" id="IPR007627">
    <property type="entry name" value="RNA_pol_sigma70_r2"/>
</dbReference>
<evidence type="ECO:0000259" key="7">
    <source>
        <dbReference type="Pfam" id="PF04542"/>
    </source>
</evidence>
<evidence type="ECO:0000256" key="5">
    <source>
        <dbReference type="ARBA" id="ARBA00023163"/>
    </source>
</evidence>
<dbReference type="Gene3D" id="1.10.1740.10">
    <property type="match status" value="1"/>
</dbReference>
<dbReference type="OrthoDB" id="255903at2"/>
<dbReference type="InterPro" id="IPR013324">
    <property type="entry name" value="RNA_pol_sigma_r3/r4-like"/>
</dbReference>
<feature type="region of interest" description="Disordered" evidence="6">
    <location>
        <begin position="95"/>
        <end position="136"/>
    </location>
</feature>
<keyword evidence="2" id="KW-0805">Transcription regulation</keyword>
<dbReference type="NCBIfam" id="TIGR02937">
    <property type="entry name" value="sigma70-ECF"/>
    <property type="match status" value="1"/>
</dbReference>
<dbReference type="Proteomes" id="UP000318017">
    <property type="component" value="Chromosome"/>
</dbReference>
<reference evidence="8 9" key="1">
    <citation type="submission" date="2019-02" db="EMBL/GenBank/DDBJ databases">
        <title>Deep-cultivation of Planctomycetes and their phenomic and genomic characterization uncovers novel biology.</title>
        <authorList>
            <person name="Wiegand S."/>
            <person name="Jogler M."/>
            <person name="Boedeker C."/>
            <person name="Pinto D."/>
            <person name="Vollmers J."/>
            <person name="Rivas-Marin E."/>
            <person name="Kohn T."/>
            <person name="Peeters S.H."/>
            <person name="Heuer A."/>
            <person name="Rast P."/>
            <person name="Oberbeckmann S."/>
            <person name="Bunk B."/>
            <person name="Jeske O."/>
            <person name="Meyerdierks A."/>
            <person name="Storesund J.E."/>
            <person name="Kallscheuer N."/>
            <person name="Luecker S."/>
            <person name="Lage O.M."/>
            <person name="Pohl T."/>
            <person name="Merkel B.J."/>
            <person name="Hornburger P."/>
            <person name="Mueller R.-W."/>
            <person name="Bruemmer F."/>
            <person name="Labrenz M."/>
            <person name="Spormann A.M."/>
            <person name="Op den Camp H."/>
            <person name="Overmann J."/>
            <person name="Amann R."/>
            <person name="Jetten M.S.M."/>
            <person name="Mascher T."/>
            <person name="Medema M.H."/>
            <person name="Devos D.P."/>
            <person name="Kaster A.-K."/>
            <person name="Ovreas L."/>
            <person name="Rohde M."/>
            <person name="Galperin M.Y."/>
            <person name="Jogler C."/>
        </authorList>
    </citation>
    <scope>NUCLEOTIDE SEQUENCE [LARGE SCALE GENOMIC DNA]</scope>
    <source>
        <strain evidence="8 9">Q31a</strain>
    </source>
</reference>
<keyword evidence="3" id="KW-0731">Sigma factor</keyword>
<dbReference type="RefSeq" id="WP_145073335.1">
    <property type="nucleotide sequence ID" value="NZ_CP036298.1"/>
</dbReference>
<evidence type="ECO:0000256" key="1">
    <source>
        <dbReference type="ARBA" id="ARBA00010641"/>
    </source>
</evidence>
<organism evidence="8 9">
    <name type="scientific">Aureliella helgolandensis</name>
    <dbReference type="NCBI Taxonomy" id="2527968"/>
    <lineage>
        <taxon>Bacteria</taxon>
        <taxon>Pseudomonadati</taxon>
        <taxon>Planctomycetota</taxon>
        <taxon>Planctomycetia</taxon>
        <taxon>Pirellulales</taxon>
        <taxon>Pirellulaceae</taxon>
        <taxon>Aureliella</taxon>
    </lineage>
</organism>
<dbReference type="Pfam" id="PF04542">
    <property type="entry name" value="Sigma70_r2"/>
    <property type="match status" value="1"/>
</dbReference>
<protein>
    <submittedName>
        <fullName evidence="8">ECF RNA polymerase sigma factor RpoE</fullName>
    </submittedName>
</protein>
<comment type="similarity">
    <text evidence="1">Belongs to the sigma-70 factor family. ECF subfamily.</text>
</comment>
<proteinExistence type="inferred from homology"/>
<evidence type="ECO:0000313" key="9">
    <source>
        <dbReference type="Proteomes" id="UP000318017"/>
    </source>
</evidence>